<accession>A0A292YEW0</accession>
<evidence type="ECO:0000313" key="1">
    <source>
        <dbReference type="EMBL" id="GAX92072.1"/>
    </source>
</evidence>
<dbReference type="OrthoDB" id="2989952at2"/>
<evidence type="ECO:0000313" key="2">
    <source>
        <dbReference type="Proteomes" id="UP000217785"/>
    </source>
</evidence>
<organism evidence="1 2">
    <name type="scientific">Effusibacillus lacus</name>
    <dbReference type="NCBI Taxonomy" id="1348429"/>
    <lineage>
        <taxon>Bacteria</taxon>
        <taxon>Bacillati</taxon>
        <taxon>Bacillota</taxon>
        <taxon>Bacilli</taxon>
        <taxon>Bacillales</taxon>
        <taxon>Alicyclobacillaceae</taxon>
        <taxon>Effusibacillus</taxon>
    </lineage>
</organism>
<sequence length="167" mass="19818">MAYENGYNALDYIGGCYRRYQQDPMIFQKVSNLLMVYKTRSDWPHNLMDFDNAFHTILGASVSNLIFDFGFKYLYDERIEWPEEAESFKHELRAFYTSIYPFLIQGFYATTHPMKFYNIATSPNDNHKIIRFMRVDGSSIEFIMEDQEIRGLISLLEGLLEKRGEER</sequence>
<proteinExistence type="predicted"/>
<protein>
    <submittedName>
        <fullName evidence="1">Uncharacterized protein</fullName>
    </submittedName>
</protein>
<dbReference type="AlphaFoldDB" id="A0A292YEW0"/>
<dbReference type="Proteomes" id="UP000217785">
    <property type="component" value="Unassembled WGS sequence"/>
</dbReference>
<reference evidence="2" key="1">
    <citation type="submission" date="2017-07" db="EMBL/GenBank/DDBJ databases">
        <title>Draft genome sequence of Effusibacillus lacus strain skLN1.</title>
        <authorList>
            <person name="Watanabe M."/>
            <person name="Kojima H."/>
            <person name="Fukui M."/>
        </authorList>
    </citation>
    <scope>NUCLEOTIDE SEQUENCE [LARGE SCALE GENOMIC DNA]</scope>
    <source>
        <strain evidence="2">skLN1</strain>
    </source>
</reference>
<name>A0A292YEW0_9BACL</name>
<gene>
    <name evidence="1" type="ORF">EFBL_3763</name>
</gene>
<comment type="caution">
    <text evidence="1">The sequence shown here is derived from an EMBL/GenBank/DDBJ whole genome shotgun (WGS) entry which is preliminary data.</text>
</comment>
<dbReference type="EMBL" id="BDUF01000121">
    <property type="protein sequence ID" value="GAX92072.1"/>
    <property type="molecule type" value="Genomic_DNA"/>
</dbReference>
<keyword evidence="2" id="KW-1185">Reference proteome</keyword>
<dbReference type="RefSeq" id="WP_096184494.1">
    <property type="nucleotide sequence ID" value="NZ_BDUF01000121.1"/>
</dbReference>